<sequence>MFEKWAEKGGVWSAAASKVHADQFAHIKKGCLMRVWQDIRSDRSRIEGLHKAWNGIMRSFASGLEMFLALGFDFVIHRNIRIRFRSQKPSKFLSSI</sequence>
<gene>
    <name evidence="1" type="ORF">SERLADRAFT_469050</name>
</gene>
<dbReference type="Proteomes" id="UP000008064">
    <property type="component" value="Unassembled WGS sequence"/>
</dbReference>
<dbReference type="KEGG" id="sla:SERLADRAFT_469050"/>
<dbReference type="OrthoDB" id="2638305at2759"/>
<accession>F8NWC1</accession>
<protein>
    <submittedName>
        <fullName evidence="1">Uncharacterized protein</fullName>
    </submittedName>
</protein>
<reference evidence="1" key="1">
    <citation type="submission" date="2011-04" db="EMBL/GenBank/DDBJ databases">
        <title>Evolution of plant cell wall degrading machinery underlies the functional diversity of forest fungi.</title>
        <authorList>
            <consortium name="US DOE Joint Genome Institute (JGI-PGF)"/>
            <person name="Eastwood D.C."/>
            <person name="Floudas D."/>
            <person name="Binder M."/>
            <person name="Majcherczyk A."/>
            <person name="Schneider P."/>
            <person name="Aerts A."/>
            <person name="Asiegbu F.O."/>
            <person name="Baker S.E."/>
            <person name="Barry K."/>
            <person name="Bendiksby M."/>
            <person name="Blumentritt M."/>
            <person name="Coutinho P.M."/>
            <person name="Cullen D."/>
            <person name="Cullen D."/>
            <person name="Gathman A."/>
            <person name="Goodell B."/>
            <person name="Henrissat B."/>
            <person name="Ihrmark K."/>
            <person name="Kauserud H."/>
            <person name="Kohler A."/>
            <person name="LaButti K."/>
            <person name="Lapidus A."/>
            <person name="Lavin J.L."/>
            <person name="Lee Y.-H."/>
            <person name="Lindquist E."/>
            <person name="Lilly W."/>
            <person name="Lucas S."/>
            <person name="Morin E."/>
            <person name="Murat C."/>
            <person name="Oguiza J.A."/>
            <person name="Park J."/>
            <person name="Pisabarro A.G."/>
            <person name="Riley R."/>
            <person name="Rosling A."/>
            <person name="Salamov A."/>
            <person name="Schmidt O."/>
            <person name="Schmutz J."/>
            <person name="Skrede I."/>
            <person name="Stenlid J."/>
            <person name="Wiebenga A."/>
            <person name="Xie X."/>
            <person name="Kues U."/>
            <person name="Hibbett D.S."/>
            <person name="Hoffmeister D."/>
            <person name="Hogberg N."/>
            <person name="Martin F."/>
            <person name="Grigoriev I.V."/>
            <person name="Watkinson S.C."/>
        </authorList>
    </citation>
    <scope>NUCLEOTIDE SEQUENCE</scope>
    <source>
        <strain evidence="1">S7.9</strain>
    </source>
</reference>
<name>F8NWC1_SERL9</name>
<dbReference type="GeneID" id="18819522"/>
<evidence type="ECO:0000313" key="1">
    <source>
        <dbReference type="EMBL" id="EGO25000.1"/>
    </source>
</evidence>
<organism>
    <name type="scientific">Serpula lacrymans var. lacrymans (strain S7.9)</name>
    <name type="common">Dry rot fungus</name>
    <dbReference type="NCBI Taxonomy" id="578457"/>
    <lineage>
        <taxon>Eukaryota</taxon>
        <taxon>Fungi</taxon>
        <taxon>Dikarya</taxon>
        <taxon>Basidiomycota</taxon>
        <taxon>Agaricomycotina</taxon>
        <taxon>Agaricomycetes</taxon>
        <taxon>Agaricomycetidae</taxon>
        <taxon>Boletales</taxon>
        <taxon>Coniophorineae</taxon>
        <taxon>Serpulaceae</taxon>
        <taxon>Serpula</taxon>
    </lineage>
</organism>
<dbReference type="EMBL" id="GL945434">
    <property type="protein sequence ID" value="EGO25000.1"/>
    <property type="molecule type" value="Genomic_DNA"/>
</dbReference>
<dbReference type="HOGENOM" id="CLU_2365404_0_0_1"/>
<feature type="non-terminal residue" evidence="1">
    <location>
        <position position="96"/>
    </location>
</feature>
<dbReference type="AlphaFoldDB" id="F8NWC1"/>
<proteinExistence type="predicted"/>
<dbReference type="RefSeq" id="XP_007319019.1">
    <property type="nucleotide sequence ID" value="XM_007318957.1"/>
</dbReference>